<dbReference type="AlphaFoldDB" id="A0A8B9A751"/>
<dbReference type="Proteomes" id="UP000228380">
    <property type="component" value="Unplaced"/>
</dbReference>
<dbReference type="PANTHER" id="PTHR33494">
    <property type="entry name" value="OS02G0793800 PROTEIN"/>
    <property type="match status" value="1"/>
</dbReference>
<evidence type="ECO:0000313" key="5">
    <source>
        <dbReference type="RefSeq" id="XP_038979063.1"/>
    </source>
</evidence>
<dbReference type="KEGG" id="pda:120109353"/>
<gene>
    <name evidence="4" type="primary">LOC120109353</name>
    <name evidence="5" type="synonym">LOC103704652</name>
</gene>
<evidence type="ECO:0000259" key="2">
    <source>
        <dbReference type="Pfam" id="PF24818"/>
    </source>
</evidence>
<evidence type="ECO:0000313" key="3">
    <source>
        <dbReference type="Proteomes" id="UP000228380"/>
    </source>
</evidence>
<dbReference type="RefSeq" id="XP_038979063.1">
    <property type="nucleotide sequence ID" value="XM_039123135.1"/>
</dbReference>
<protein>
    <submittedName>
        <fullName evidence="5">Uncharacterized protein LOC103704652</fullName>
    </submittedName>
    <submittedName>
        <fullName evidence="4">Uncharacterized protein LOC120109353 isoform X1</fullName>
    </submittedName>
</protein>
<evidence type="ECO:0000313" key="4">
    <source>
        <dbReference type="RefSeq" id="XP_038979034.1"/>
    </source>
</evidence>
<reference evidence="4 5" key="1">
    <citation type="submission" date="2025-04" db="UniProtKB">
        <authorList>
            <consortium name="RefSeq"/>
        </authorList>
    </citation>
    <scope>IDENTIFICATION</scope>
    <source>
        <tissue evidence="4 5">Young leaves</tissue>
    </source>
</reference>
<sequence>MRDLVTRPPVQLVAWKSADVVLPFQLVAWKSEDVAAFALLQCNPSASSADPHGAAALHVAPSNGNQLGASTSLTNYPPSRFLRFVPLKGLCFHKTASPDFLKQSSFSSPSALLSFLCFLFVYNPLESELINLKKEMMDEAVGLEGSVEWAEQEGSFNSWLDKVLASDGIESPRMVEEENRPRDRPKEPDSNSKRQKIGPCTDKTEEPGPLGLILRITPSFLDLIDRKLSQKKTTPLNGPTSGTNIEKQQTRNDEFNIQPTLMKWKASNFPATKLKIGCWERKSRNEGDIVAKFYYARRKLVWEIQEERLKKKIEIQWTDISATRARFIQDQPDILEVELRQQPMFFKEVNPQPRKHTNWEACSDFTSGNATTCRRHYLEFAEGTLEKHYERLLHSDHRLLTLSQKVFASHDSQFFETVNSDMQDMCMLQPKFPPISNQPSSNWCPPHLNHIDNQGSAPTHMWTFESHDPAVGANHPLSLLTPTPRVIQMNSPSSVMECLPTMNQGASSLNPMTSYLADNFALNNGNSATDSTLNRMTQLCNQDIQSLRRVDDISERQIQQLPWDTCATPAPNFLPRRVPANTLLTHTAETENFHVPRQGQSLEEHLMSESDDLDAFAADDSRLLSSVKSIGSVIY</sequence>
<proteinExistence type="predicted"/>
<dbReference type="GeneID" id="120109353"/>
<dbReference type="PANTHER" id="PTHR33494:SF1">
    <property type="entry name" value="C2H2-TYPE DOMAIN-CONTAINING PROTEIN-RELATED"/>
    <property type="match status" value="1"/>
</dbReference>
<accession>A0A8B9A751</accession>
<feature type="region of interest" description="Disordered" evidence="1">
    <location>
        <begin position="170"/>
        <end position="210"/>
    </location>
</feature>
<dbReference type="RefSeq" id="XP_038979034.1">
    <property type="nucleotide sequence ID" value="XM_039123106.1"/>
</dbReference>
<evidence type="ECO:0000256" key="1">
    <source>
        <dbReference type="SAM" id="MobiDB-lite"/>
    </source>
</evidence>
<dbReference type="KEGG" id="pda:103704652"/>
<organism evidence="3 4">
    <name type="scientific">Phoenix dactylifera</name>
    <name type="common">Date palm</name>
    <dbReference type="NCBI Taxonomy" id="42345"/>
    <lineage>
        <taxon>Eukaryota</taxon>
        <taxon>Viridiplantae</taxon>
        <taxon>Streptophyta</taxon>
        <taxon>Embryophyta</taxon>
        <taxon>Tracheophyta</taxon>
        <taxon>Spermatophyta</taxon>
        <taxon>Magnoliopsida</taxon>
        <taxon>Liliopsida</taxon>
        <taxon>Arecaceae</taxon>
        <taxon>Coryphoideae</taxon>
        <taxon>Phoeniceae</taxon>
        <taxon>Phoenix</taxon>
    </lineage>
</organism>
<feature type="domain" description="TRF2/HOY1 PH-like" evidence="2">
    <location>
        <begin position="268"/>
        <end position="386"/>
    </location>
</feature>
<keyword evidence="3" id="KW-1185">Reference proteome</keyword>
<feature type="compositionally biased region" description="Basic and acidic residues" evidence="1">
    <location>
        <begin position="173"/>
        <end position="192"/>
    </location>
</feature>
<dbReference type="Pfam" id="PF24818">
    <property type="entry name" value="PH_TRF2_HOY1"/>
    <property type="match status" value="1"/>
</dbReference>
<dbReference type="OrthoDB" id="6159439at2759"/>
<dbReference type="InterPro" id="IPR057939">
    <property type="entry name" value="TRF2_HOY1_PH"/>
</dbReference>
<name>A0A8B9A751_PHODC</name>